<organism evidence="1 2">
    <name type="scientific">Catenuloplanes atrovinosus</name>
    <dbReference type="NCBI Taxonomy" id="137266"/>
    <lineage>
        <taxon>Bacteria</taxon>
        <taxon>Bacillati</taxon>
        <taxon>Actinomycetota</taxon>
        <taxon>Actinomycetes</taxon>
        <taxon>Micromonosporales</taxon>
        <taxon>Micromonosporaceae</taxon>
        <taxon>Catenuloplanes</taxon>
    </lineage>
</organism>
<reference evidence="1" key="1">
    <citation type="submission" date="2023-07" db="EMBL/GenBank/DDBJ databases">
        <title>Sequencing the genomes of 1000 actinobacteria strains.</title>
        <authorList>
            <person name="Klenk H.-P."/>
        </authorList>
    </citation>
    <scope>NUCLEOTIDE SEQUENCE</scope>
    <source>
        <strain evidence="1">DSM 44707</strain>
    </source>
</reference>
<comment type="caution">
    <text evidence="1">The sequence shown here is derived from an EMBL/GenBank/DDBJ whole genome shotgun (WGS) entry which is preliminary data.</text>
</comment>
<dbReference type="RefSeq" id="WP_310371963.1">
    <property type="nucleotide sequence ID" value="NZ_JAVDYB010000001.1"/>
</dbReference>
<evidence type="ECO:0000313" key="2">
    <source>
        <dbReference type="Proteomes" id="UP001183643"/>
    </source>
</evidence>
<dbReference type="EMBL" id="JAVDYB010000001">
    <property type="protein sequence ID" value="MDR7278815.1"/>
    <property type="molecule type" value="Genomic_DNA"/>
</dbReference>
<proteinExistence type="predicted"/>
<evidence type="ECO:0000313" key="1">
    <source>
        <dbReference type="EMBL" id="MDR7278815.1"/>
    </source>
</evidence>
<gene>
    <name evidence="1" type="ORF">J2S41_005593</name>
</gene>
<dbReference type="Proteomes" id="UP001183643">
    <property type="component" value="Unassembled WGS sequence"/>
</dbReference>
<protein>
    <submittedName>
        <fullName evidence="1">Uncharacterized protein</fullName>
    </submittedName>
</protein>
<dbReference type="InterPro" id="IPR046584">
    <property type="entry name" value="DUF6642"/>
</dbReference>
<dbReference type="AlphaFoldDB" id="A0AAE3YUF0"/>
<sequence length="206" mass="23202">MARGGIFCVEGQWHRDLYERGSVIPTLELLERLRRIRFIYRDVATPEELSYFLDRWLLKQYSDYRVGFFAMHGEPGRLCLTDKAAVELDDVAEQLAGRCQDKRLYFGSCSVLKASDATLLDFLDVSGAAMVCGYTREVDWVDSAAFETVLLDVLANGAMVNAAEKRMGSGPWRELAAYLGFRIVYANGRTWRPGTRGRVPVQATAV</sequence>
<dbReference type="Pfam" id="PF20347">
    <property type="entry name" value="DUF6642"/>
    <property type="match status" value="1"/>
</dbReference>
<name>A0AAE3YUF0_9ACTN</name>
<keyword evidence="2" id="KW-1185">Reference proteome</keyword>
<accession>A0AAE3YUF0</accession>